<feature type="domain" description="YetF C-terminal" evidence="9">
    <location>
        <begin position="80"/>
        <end position="249"/>
    </location>
</feature>
<keyword evidence="5 8" id="KW-1133">Transmembrane helix</keyword>
<dbReference type="OrthoDB" id="1682423at2"/>
<evidence type="ECO:0000259" key="9">
    <source>
        <dbReference type="Pfam" id="PF04239"/>
    </source>
</evidence>
<proteinExistence type="inferred from homology"/>
<feature type="compositionally biased region" description="Polar residues" evidence="7">
    <location>
        <begin position="153"/>
        <end position="174"/>
    </location>
</feature>
<dbReference type="InterPro" id="IPR023090">
    <property type="entry name" value="UPF0702_alpha/beta_dom_sf"/>
</dbReference>
<protein>
    <recommendedName>
        <fullName evidence="9">YetF C-terminal domain-containing protein</fullName>
    </recommendedName>
</protein>
<comment type="subcellular location">
    <subcellularLocation>
        <location evidence="1">Cell membrane</location>
        <topology evidence="1">Multi-pass membrane protein</topology>
    </subcellularLocation>
</comment>
<dbReference type="PANTHER" id="PTHR34582">
    <property type="entry name" value="UPF0702 TRANSMEMBRANE PROTEIN YCAP"/>
    <property type="match status" value="1"/>
</dbReference>
<feature type="transmembrane region" description="Helical" evidence="8">
    <location>
        <begin position="57"/>
        <end position="78"/>
    </location>
</feature>
<evidence type="ECO:0000256" key="6">
    <source>
        <dbReference type="ARBA" id="ARBA00023136"/>
    </source>
</evidence>
<sequence>MEFGTLLLRTVLIYFVVFLIMRMMGKREIGKMSVFDVVISFMIAEIAVLVIEDTDRPMLDGIVPMVALMAIQVLIAFISMKNRRIRLLFDGKPSVIIEKGKLNQNEMRKQRYNLDDLLQQLRENQVARVSDVEFAILETSGKLSVFEKDQEESSNSNDGSKTDPSSIEKGSSMKSMPEGQDESGTRGGARVKMELPVSYRFEALPIPIIMDGKVQDQSLEKLGKNRFWLKQQLRKFNVSDYKQVFFCSVDHKGELFVDANNKK</sequence>
<keyword evidence="11" id="KW-1185">Reference proteome</keyword>
<keyword evidence="6 8" id="KW-0472">Membrane</keyword>
<keyword evidence="4 8" id="KW-0812">Transmembrane</keyword>
<dbReference type="GO" id="GO:0005886">
    <property type="term" value="C:plasma membrane"/>
    <property type="evidence" value="ECO:0007669"/>
    <property type="project" value="UniProtKB-SubCell"/>
</dbReference>
<evidence type="ECO:0000256" key="1">
    <source>
        <dbReference type="ARBA" id="ARBA00004651"/>
    </source>
</evidence>
<organism evidence="10 11">
    <name type="scientific">Paenibacillus herberti</name>
    <dbReference type="NCBI Taxonomy" id="1619309"/>
    <lineage>
        <taxon>Bacteria</taxon>
        <taxon>Bacillati</taxon>
        <taxon>Bacillota</taxon>
        <taxon>Bacilli</taxon>
        <taxon>Bacillales</taxon>
        <taxon>Paenibacillaceae</taxon>
        <taxon>Paenibacillus</taxon>
    </lineage>
</organism>
<dbReference type="RefSeq" id="WP_089522385.1">
    <property type="nucleotide sequence ID" value="NZ_NMUQ01000001.1"/>
</dbReference>
<evidence type="ECO:0000256" key="5">
    <source>
        <dbReference type="ARBA" id="ARBA00022989"/>
    </source>
</evidence>
<reference evidence="10 11" key="1">
    <citation type="submission" date="2017-07" db="EMBL/GenBank/DDBJ databases">
        <title>Paenibacillus herberti R33 genome sequencing and assembly.</title>
        <authorList>
            <person name="Su W."/>
        </authorList>
    </citation>
    <scope>NUCLEOTIDE SEQUENCE [LARGE SCALE GENOMIC DNA]</scope>
    <source>
        <strain evidence="10 11">R33</strain>
    </source>
</reference>
<dbReference type="Gene3D" id="3.30.240.20">
    <property type="entry name" value="bsu07140 like domains"/>
    <property type="match status" value="2"/>
</dbReference>
<evidence type="ECO:0000256" key="4">
    <source>
        <dbReference type="ARBA" id="ARBA00022692"/>
    </source>
</evidence>
<evidence type="ECO:0000256" key="3">
    <source>
        <dbReference type="ARBA" id="ARBA00022475"/>
    </source>
</evidence>
<gene>
    <name evidence="10" type="ORF">CGZ75_01165</name>
</gene>
<feature type="transmembrane region" description="Helical" evidence="8">
    <location>
        <begin position="32"/>
        <end position="51"/>
    </location>
</feature>
<dbReference type="InterPro" id="IPR007353">
    <property type="entry name" value="DUF421"/>
</dbReference>
<dbReference type="PANTHER" id="PTHR34582:SF6">
    <property type="entry name" value="UPF0702 TRANSMEMBRANE PROTEIN YCAP"/>
    <property type="match status" value="1"/>
</dbReference>
<keyword evidence="3" id="KW-1003">Cell membrane</keyword>
<name>A0A229NZX4_9BACL</name>
<dbReference type="EMBL" id="NMUQ01000001">
    <property type="protein sequence ID" value="OXM15387.1"/>
    <property type="molecule type" value="Genomic_DNA"/>
</dbReference>
<feature type="transmembrane region" description="Helical" evidence="8">
    <location>
        <begin position="6"/>
        <end position="25"/>
    </location>
</feature>
<evidence type="ECO:0000313" key="11">
    <source>
        <dbReference type="Proteomes" id="UP000215145"/>
    </source>
</evidence>
<evidence type="ECO:0000256" key="7">
    <source>
        <dbReference type="SAM" id="MobiDB-lite"/>
    </source>
</evidence>
<feature type="region of interest" description="Disordered" evidence="7">
    <location>
        <begin position="147"/>
        <end position="189"/>
    </location>
</feature>
<dbReference type="Proteomes" id="UP000215145">
    <property type="component" value="Unassembled WGS sequence"/>
</dbReference>
<dbReference type="AlphaFoldDB" id="A0A229NZX4"/>
<comment type="caution">
    <text evidence="10">The sequence shown here is derived from an EMBL/GenBank/DDBJ whole genome shotgun (WGS) entry which is preliminary data.</text>
</comment>
<evidence type="ECO:0000256" key="8">
    <source>
        <dbReference type="SAM" id="Phobius"/>
    </source>
</evidence>
<comment type="similarity">
    <text evidence="2">Belongs to the UPF0702 family.</text>
</comment>
<dbReference type="Pfam" id="PF04239">
    <property type="entry name" value="DUF421"/>
    <property type="match status" value="1"/>
</dbReference>
<evidence type="ECO:0000256" key="2">
    <source>
        <dbReference type="ARBA" id="ARBA00006448"/>
    </source>
</evidence>
<accession>A0A229NZX4</accession>
<evidence type="ECO:0000313" key="10">
    <source>
        <dbReference type="EMBL" id="OXM15387.1"/>
    </source>
</evidence>